<dbReference type="Gene3D" id="3.40.50.300">
    <property type="entry name" value="P-loop containing nucleotide triphosphate hydrolases"/>
    <property type="match status" value="1"/>
</dbReference>
<proteinExistence type="inferred from homology"/>
<dbReference type="Proteomes" id="UP001319827">
    <property type="component" value="Chromosome"/>
</dbReference>
<dbReference type="HAMAP" id="MF_00636">
    <property type="entry name" value="RapZ_like"/>
    <property type="match status" value="1"/>
</dbReference>
<protein>
    <submittedName>
        <fullName evidence="7">Nucleotide-binding protein</fullName>
    </submittedName>
</protein>
<feature type="domain" description="RapZ-like N-terminal" evidence="5">
    <location>
        <begin position="6"/>
        <end position="160"/>
    </location>
</feature>
<dbReference type="PIRSF" id="PIRSF005052">
    <property type="entry name" value="P-loopkin"/>
    <property type="match status" value="1"/>
</dbReference>
<dbReference type="NCBIfam" id="NF003828">
    <property type="entry name" value="PRK05416.1"/>
    <property type="match status" value="1"/>
</dbReference>
<keyword evidence="3 4" id="KW-0342">GTP-binding</keyword>
<gene>
    <name evidence="7" type="ORF">DESUT3_25530</name>
</gene>
<evidence type="ECO:0000256" key="1">
    <source>
        <dbReference type="ARBA" id="ARBA00022741"/>
    </source>
</evidence>
<reference evidence="7 8" key="2">
    <citation type="journal article" date="2021" name="Int. J. Syst. Evol. Microbiol.">
        <title>Isolation and Polyphasic Characterization of Desulfuromonas versatilis sp. Nov., an Electrogenic Bacteria Capable of Versatile Metabolism Isolated from a Graphene Oxide-Reducing Enrichment Culture.</title>
        <authorList>
            <person name="Xie L."/>
            <person name="Yoshida N."/>
            <person name="Ishii S."/>
            <person name="Meng L."/>
        </authorList>
    </citation>
    <scope>NUCLEOTIDE SEQUENCE [LARGE SCALE GENOMIC DNA]</scope>
    <source>
        <strain evidence="7 8">NIT-T3</strain>
    </source>
</reference>
<dbReference type="InterPro" id="IPR005337">
    <property type="entry name" value="RapZ-like"/>
</dbReference>
<reference evidence="7 8" key="1">
    <citation type="journal article" date="2016" name="C (Basel)">
        <title>Selective Growth of and Electricity Production by Marine Exoelectrogenic Bacteria in Self-Aggregated Hydrogel of Microbially Reduced Graphene Oxide.</title>
        <authorList>
            <person name="Yoshida N."/>
            <person name="Goto Y."/>
            <person name="Miyata Y."/>
        </authorList>
    </citation>
    <scope>NUCLEOTIDE SEQUENCE [LARGE SCALE GENOMIC DNA]</scope>
    <source>
        <strain evidence="7 8">NIT-T3</strain>
    </source>
</reference>
<dbReference type="SUPFAM" id="SSF52540">
    <property type="entry name" value="P-loop containing nucleoside triphosphate hydrolases"/>
    <property type="match status" value="1"/>
</dbReference>
<dbReference type="Pfam" id="PF03668">
    <property type="entry name" value="RapZ-like_N"/>
    <property type="match status" value="1"/>
</dbReference>
<name>A0ABN6E105_9BACT</name>
<keyword evidence="2 4" id="KW-0067">ATP-binding</keyword>
<sequence length="288" mass="32086">MSRKRLIIITGLSGSGKTAAARALEDEGFFVVDNLPLALLPQFLELAEQGVRFTANLAVVIDVRNRDFLAGVETTMEALGRAGYVPEVYFLDASDDVLIRRYSETRRRHPLALTAKLEEGISNERQLLAGLRKRATNIIDTSWFTPHQLRAKISQLARGDDEATPMLVQLQSFGFRNGIPAGSDLVLDVRFIPNPHFVPELQPLSGLDREVSDYVLKQAACQDFLNRFQSLLDFLLPQYRHEGKSYLTISIGCTGGRHRSVAIVEALRAHVLGEGIQLQVLHRDIAKV</sequence>
<evidence type="ECO:0000259" key="6">
    <source>
        <dbReference type="Pfam" id="PF22740"/>
    </source>
</evidence>
<evidence type="ECO:0000259" key="5">
    <source>
        <dbReference type="Pfam" id="PF03668"/>
    </source>
</evidence>
<keyword evidence="1 4" id="KW-0547">Nucleotide-binding</keyword>
<evidence type="ECO:0000256" key="3">
    <source>
        <dbReference type="ARBA" id="ARBA00023134"/>
    </source>
</evidence>
<evidence type="ECO:0000256" key="2">
    <source>
        <dbReference type="ARBA" id="ARBA00022840"/>
    </source>
</evidence>
<dbReference type="RefSeq" id="WP_221248903.1">
    <property type="nucleotide sequence ID" value="NZ_AP024355.1"/>
</dbReference>
<feature type="binding site" evidence="4">
    <location>
        <begin position="62"/>
        <end position="65"/>
    </location>
    <ligand>
        <name>GTP</name>
        <dbReference type="ChEBI" id="CHEBI:37565"/>
    </ligand>
</feature>
<keyword evidence="8" id="KW-1185">Reference proteome</keyword>
<dbReference type="InterPro" id="IPR053930">
    <property type="entry name" value="RapZ-like_N"/>
</dbReference>
<dbReference type="EMBL" id="AP024355">
    <property type="protein sequence ID" value="BCR05484.1"/>
    <property type="molecule type" value="Genomic_DNA"/>
</dbReference>
<dbReference type="Pfam" id="PF22740">
    <property type="entry name" value="PapZ_C"/>
    <property type="match status" value="1"/>
</dbReference>
<feature type="binding site" evidence="4">
    <location>
        <begin position="11"/>
        <end position="18"/>
    </location>
    <ligand>
        <name>ATP</name>
        <dbReference type="ChEBI" id="CHEBI:30616"/>
    </ligand>
</feature>
<dbReference type="InterPro" id="IPR053931">
    <property type="entry name" value="RapZ_C"/>
</dbReference>
<accession>A0ABN6E105</accession>
<evidence type="ECO:0000313" key="7">
    <source>
        <dbReference type="EMBL" id="BCR05484.1"/>
    </source>
</evidence>
<dbReference type="PANTHER" id="PTHR30448">
    <property type="entry name" value="RNASE ADAPTER PROTEIN RAPZ"/>
    <property type="match status" value="1"/>
</dbReference>
<evidence type="ECO:0000256" key="4">
    <source>
        <dbReference type="HAMAP-Rule" id="MF_00636"/>
    </source>
</evidence>
<feature type="domain" description="RapZ C-terminal" evidence="6">
    <location>
        <begin position="167"/>
        <end position="285"/>
    </location>
</feature>
<organism evidence="7 8">
    <name type="scientific">Desulfuromonas versatilis</name>
    <dbReference type="NCBI Taxonomy" id="2802975"/>
    <lineage>
        <taxon>Bacteria</taxon>
        <taxon>Pseudomonadati</taxon>
        <taxon>Thermodesulfobacteriota</taxon>
        <taxon>Desulfuromonadia</taxon>
        <taxon>Desulfuromonadales</taxon>
        <taxon>Desulfuromonadaceae</taxon>
        <taxon>Desulfuromonas</taxon>
    </lineage>
</organism>
<dbReference type="InterPro" id="IPR027417">
    <property type="entry name" value="P-loop_NTPase"/>
</dbReference>
<dbReference type="PANTHER" id="PTHR30448:SF0">
    <property type="entry name" value="RNASE ADAPTER PROTEIN RAPZ"/>
    <property type="match status" value="1"/>
</dbReference>
<evidence type="ECO:0000313" key="8">
    <source>
        <dbReference type="Proteomes" id="UP001319827"/>
    </source>
</evidence>